<dbReference type="EMBL" id="AP021927">
    <property type="protein sequence ID" value="BBQ30737.1"/>
    <property type="molecule type" value="Genomic_DNA"/>
</dbReference>
<feature type="chain" id="PRO_5027828053" description="Protein BatD" evidence="1">
    <location>
        <begin position="28"/>
        <end position="514"/>
    </location>
</feature>
<dbReference type="Proteomes" id="UP000515756">
    <property type="component" value="Chromosome"/>
</dbReference>
<reference evidence="2 3" key="1">
    <citation type="submission" date="2019-12" db="EMBL/GenBank/DDBJ databases">
        <title>complete genome sequences of Aeromonas caviae str. WP2-W18-ESBL-01 isolated from wastewater treatment plant effluent.</title>
        <authorList>
            <person name="Sekizuka T."/>
            <person name="Itokawa K."/>
            <person name="Yatsu K."/>
            <person name="Inamine Y."/>
            <person name="Kuroda M."/>
        </authorList>
    </citation>
    <scope>NUCLEOTIDE SEQUENCE [LARGE SCALE GENOMIC DNA]</scope>
    <source>
        <strain evidence="2 3">WP2-W18-ESBL-01</strain>
    </source>
</reference>
<evidence type="ECO:0000256" key="1">
    <source>
        <dbReference type="SAM" id="SignalP"/>
    </source>
</evidence>
<dbReference type="InterPro" id="IPR025738">
    <property type="entry name" value="BatD"/>
</dbReference>
<dbReference type="AlphaFoldDB" id="A0A6S4TRU8"/>
<dbReference type="PANTHER" id="PTHR40940">
    <property type="entry name" value="PROTEIN BATD-RELATED"/>
    <property type="match status" value="1"/>
</dbReference>
<keyword evidence="1" id="KW-0732">Signal</keyword>
<sequence length="514" mass="57081">MILVQRLLSPRIGCWLLLALCAMRVQAAPAEAELLPGASERDWLLIIEADGLHSDEDLNLQPLLRQFAVGRVSIQRVSAQSRSLTRWQIPLHLLDTSPRQVPSLPLGADLTPSLAVPTRSLDGTLMPTQDPVFSPVELQARVLHEGNLYPGQPFIYELTLWLPANLEAPNLGEPITPAFTIRRLGEDRWDSPASPGLPGRLTRKWLLQAKGPGLHPVESPRFQGRLQPQDQAGATAPGNAGDLLSARAATLFIKVDKAPLEPVASSLVLRQQFSPAQARVGEPVIRTLTLVMEGGDGNRLPPLPAPPLPAGLSMKPDGEQQQERFVAEGALRFERQWRQALTADEAGRYVLPPQTLRWFNTQSGRIEEARLPAHPLVFTARESATPASPAPGGQYLYWVLLAILLRAFMRRWPRWRAFYRLQRALATGSPDEARETLLTWAVLRWDTPCLHLARLPCHRDPAMGALLDDLDRACFSPKRVPGEHLPRQALARELCTRESFAIAYGLRILAWMRA</sequence>
<feature type="signal peptide" evidence="1">
    <location>
        <begin position="1"/>
        <end position="27"/>
    </location>
</feature>
<gene>
    <name evidence="2" type="ORF">WP2W18E01_23190</name>
</gene>
<protein>
    <recommendedName>
        <fullName evidence="4">Protein BatD</fullName>
    </recommendedName>
</protein>
<evidence type="ECO:0008006" key="4">
    <source>
        <dbReference type="Google" id="ProtNLM"/>
    </source>
</evidence>
<name>A0A6S4TRU8_AERCA</name>
<evidence type="ECO:0000313" key="2">
    <source>
        <dbReference type="EMBL" id="BBQ30737.1"/>
    </source>
</evidence>
<proteinExistence type="predicted"/>
<organism evidence="2 3">
    <name type="scientific">Aeromonas caviae</name>
    <name type="common">Aeromonas punctata</name>
    <dbReference type="NCBI Taxonomy" id="648"/>
    <lineage>
        <taxon>Bacteria</taxon>
        <taxon>Pseudomonadati</taxon>
        <taxon>Pseudomonadota</taxon>
        <taxon>Gammaproteobacteria</taxon>
        <taxon>Aeromonadales</taxon>
        <taxon>Aeromonadaceae</taxon>
        <taxon>Aeromonas</taxon>
    </lineage>
</organism>
<accession>A0A6S4TRU8</accession>
<evidence type="ECO:0000313" key="3">
    <source>
        <dbReference type="Proteomes" id="UP000515756"/>
    </source>
</evidence>
<dbReference type="PANTHER" id="PTHR40940:SF1">
    <property type="entry name" value="PROTEIN BATD"/>
    <property type="match status" value="1"/>
</dbReference>